<dbReference type="EMBL" id="NPDY01000018">
    <property type="protein sequence ID" value="PJZ68636.1"/>
    <property type="molecule type" value="Genomic_DNA"/>
</dbReference>
<reference evidence="4 5" key="1">
    <citation type="submission" date="2017-07" db="EMBL/GenBank/DDBJ databases">
        <title>Leptospira spp. isolated from tropical soils.</title>
        <authorList>
            <person name="Thibeaux R."/>
            <person name="Iraola G."/>
            <person name="Ferres I."/>
            <person name="Bierque E."/>
            <person name="Girault D."/>
            <person name="Soupe-Gilbert M.-E."/>
            <person name="Picardeau M."/>
            <person name="Goarant C."/>
        </authorList>
    </citation>
    <scope>NUCLEOTIDE SEQUENCE [LARGE SCALE GENOMIC DNA]</scope>
    <source>
        <strain evidence="3 5">FH1-B-B1</strain>
        <strain evidence="2 4">FH1-B-C1</strain>
    </source>
</reference>
<dbReference type="InterPro" id="IPR037523">
    <property type="entry name" value="VOC_core"/>
</dbReference>
<dbReference type="SUPFAM" id="SSF54593">
    <property type="entry name" value="Glyoxalase/Bleomycin resistance protein/Dihydroxybiphenyl dioxygenase"/>
    <property type="match status" value="1"/>
</dbReference>
<dbReference type="Proteomes" id="UP000231990">
    <property type="component" value="Unassembled WGS sequence"/>
</dbReference>
<keyword evidence="4" id="KW-1185">Reference proteome</keyword>
<dbReference type="RefSeq" id="WP_100714919.1">
    <property type="nucleotide sequence ID" value="NZ_NPDY01000018.1"/>
</dbReference>
<sequence length="123" mass="14096">MLTEAQPIAFIATANPARAKEFYQNSLGLRFVSEDQFALVFHLNKTMLRVQIVEKVTPKEYTALGWMVEDIEKEIEELTRRGIQFERYPGLNQDVSGIWASPSGAKIAWFKDPDQNVLSLTQY</sequence>
<evidence type="ECO:0000313" key="4">
    <source>
        <dbReference type="Proteomes" id="UP000231962"/>
    </source>
</evidence>
<accession>A0A2M9ZJ55</accession>
<organism evidence="3 5">
    <name type="scientific">Leptospira perolatii</name>
    <dbReference type="NCBI Taxonomy" id="2023191"/>
    <lineage>
        <taxon>Bacteria</taxon>
        <taxon>Pseudomonadati</taxon>
        <taxon>Spirochaetota</taxon>
        <taxon>Spirochaetia</taxon>
        <taxon>Leptospirales</taxon>
        <taxon>Leptospiraceae</taxon>
        <taxon>Leptospira</taxon>
    </lineage>
</organism>
<gene>
    <name evidence="2" type="ORF">CH360_15255</name>
    <name evidence="3" type="ORF">CH373_16710</name>
</gene>
<evidence type="ECO:0000313" key="5">
    <source>
        <dbReference type="Proteomes" id="UP000231990"/>
    </source>
</evidence>
<dbReference type="PROSITE" id="PS51819">
    <property type="entry name" value="VOC"/>
    <property type="match status" value="1"/>
</dbReference>
<proteinExistence type="predicted"/>
<comment type="caution">
    <text evidence="3">The sequence shown here is derived from an EMBL/GenBank/DDBJ whole genome shotgun (WGS) entry which is preliminary data.</text>
</comment>
<feature type="domain" description="VOC" evidence="1">
    <location>
        <begin position="4"/>
        <end position="123"/>
    </location>
</feature>
<dbReference type="InterPro" id="IPR004360">
    <property type="entry name" value="Glyas_Fos-R_dOase_dom"/>
</dbReference>
<evidence type="ECO:0000259" key="1">
    <source>
        <dbReference type="PROSITE" id="PS51819"/>
    </source>
</evidence>
<dbReference type="Proteomes" id="UP000231962">
    <property type="component" value="Unassembled WGS sequence"/>
</dbReference>
<dbReference type="CDD" id="cd06587">
    <property type="entry name" value="VOC"/>
    <property type="match status" value="1"/>
</dbReference>
<dbReference type="Pfam" id="PF00903">
    <property type="entry name" value="Glyoxalase"/>
    <property type="match status" value="1"/>
</dbReference>
<dbReference type="InterPro" id="IPR029068">
    <property type="entry name" value="Glyas_Bleomycin-R_OHBP_Dase"/>
</dbReference>
<evidence type="ECO:0000313" key="2">
    <source>
        <dbReference type="EMBL" id="PJZ68636.1"/>
    </source>
</evidence>
<dbReference type="OrthoDB" id="9804944at2"/>
<dbReference type="Gene3D" id="3.10.180.10">
    <property type="entry name" value="2,3-Dihydroxybiphenyl 1,2-Dioxygenase, domain 1"/>
    <property type="match status" value="1"/>
</dbReference>
<dbReference type="EMBL" id="NPDZ01000015">
    <property type="protein sequence ID" value="PJZ71983.1"/>
    <property type="molecule type" value="Genomic_DNA"/>
</dbReference>
<dbReference type="AlphaFoldDB" id="A0A2M9ZJ55"/>
<protein>
    <submittedName>
        <fullName evidence="3">Glyoxalase</fullName>
    </submittedName>
</protein>
<name>A0A2M9ZJ55_9LEPT</name>
<evidence type="ECO:0000313" key="3">
    <source>
        <dbReference type="EMBL" id="PJZ71983.1"/>
    </source>
</evidence>